<keyword evidence="2" id="KW-1185">Reference proteome</keyword>
<comment type="caution">
    <text evidence="1">The sequence shown here is derived from an EMBL/GenBank/DDBJ whole genome shotgun (WGS) entry which is preliminary data.</text>
</comment>
<gene>
    <name evidence="1" type="ORF">GCM10007977_001500</name>
</gene>
<organism evidence="1 2">
    <name type="scientific">Dactylosporangium sucinum</name>
    <dbReference type="NCBI Taxonomy" id="1424081"/>
    <lineage>
        <taxon>Bacteria</taxon>
        <taxon>Bacillati</taxon>
        <taxon>Actinomycetota</taxon>
        <taxon>Actinomycetes</taxon>
        <taxon>Micromonosporales</taxon>
        <taxon>Micromonosporaceae</taxon>
        <taxon>Dactylosporangium</taxon>
    </lineage>
</organism>
<dbReference type="Proteomes" id="UP000642070">
    <property type="component" value="Unassembled WGS sequence"/>
</dbReference>
<proteinExistence type="predicted"/>
<dbReference type="EMBL" id="BMPI01000001">
    <property type="protein sequence ID" value="GGM03856.1"/>
    <property type="molecule type" value="Genomic_DNA"/>
</dbReference>
<accession>A0A917T0H5</accession>
<name>A0A917T0H5_9ACTN</name>
<evidence type="ECO:0000313" key="2">
    <source>
        <dbReference type="Proteomes" id="UP000642070"/>
    </source>
</evidence>
<evidence type="ECO:0000313" key="1">
    <source>
        <dbReference type="EMBL" id="GGM03856.1"/>
    </source>
</evidence>
<dbReference type="AlphaFoldDB" id="A0A917T0H5"/>
<protein>
    <submittedName>
        <fullName evidence="1">Uncharacterized protein</fullName>
    </submittedName>
</protein>
<dbReference type="RefSeq" id="WP_190247686.1">
    <property type="nucleotide sequence ID" value="NZ_BMPI01000001.1"/>
</dbReference>
<reference evidence="1" key="1">
    <citation type="journal article" date="2014" name="Int. J. Syst. Evol. Microbiol.">
        <title>Complete genome sequence of Corynebacterium casei LMG S-19264T (=DSM 44701T), isolated from a smear-ripened cheese.</title>
        <authorList>
            <consortium name="US DOE Joint Genome Institute (JGI-PGF)"/>
            <person name="Walter F."/>
            <person name="Albersmeier A."/>
            <person name="Kalinowski J."/>
            <person name="Ruckert C."/>
        </authorList>
    </citation>
    <scope>NUCLEOTIDE SEQUENCE</scope>
    <source>
        <strain evidence="1">JCM 19831</strain>
    </source>
</reference>
<sequence length="130" mass="14231">MVDVVAPDGGALRRVASSYLDAADRLQTYAGKLRLLKITPGLLDAGSSLKAQWENRIKEYVTFIEDLRYAVYWTGQNLVTIAQKYETSEELNQDDAQRVDELIQALSTKFPGVTKLVGGDGLDPTKGAAP</sequence>
<reference evidence="1" key="2">
    <citation type="submission" date="2020-09" db="EMBL/GenBank/DDBJ databases">
        <authorList>
            <person name="Sun Q."/>
            <person name="Ohkuma M."/>
        </authorList>
    </citation>
    <scope>NUCLEOTIDE SEQUENCE</scope>
    <source>
        <strain evidence="1">JCM 19831</strain>
    </source>
</reference>